<dbReference type="PROSITE" id="PS00211">
    <property type="entry name" value="ABC_TRANSPORTER_1"/>
    <property type="match status" value="1"/>
</dbReference>
<dbReference type="STRING" id="207340.APZ41_009415"/>
<dbReference type="SUPFAM" id="SSF52540">
    <property type="entry name" value="P-loop containing nucleoside triphosphate hydrolases"/>
    <property type="match status" value="1"/>
</dbReference>
<keyword evidence="3 5" id="KW-0067">ATP-binding</keyword>
<dbReference type="RefSeq" id="WP_058389200.1">
    <property type="nucleotide sequence ID" value="NZ_CP034924.1"/>
</dbReference>
<evidence type="ECO:0000256" key="2">
    <source>
        <dbReference type="ARBA" id="ARBA00022741"/>
    </source>
</evidence>
<dbReference type="AlphaFoldDB" id="A0A1S8D6R8"/>
<sequence length="349" mass="37558">MSVEISGISRRFQAGPSALDSVDLAIGDGEFVALLGPSGSGKTTLLRILAGLDFPDAGQVRIDGRDVAALPARLRGIGFVPQNYALFRHMSVFENVAFGLRVRPRATRPSEAGIGERVRRLLSLVQIAELERRYPDQISGGQRQRVALARALAIEPALLLLDEPFSALDAQVRKSLRGWLRELHERLGLTSVFVTHDQEEAMEIADRVAVLRAGRIEQFDTPGAILARPASAFVAGFLGEANRLGCEVRGGQAHFAPLPLPPVAVALPDGPALAFLRAHDLVARLGEGPWVVRQARQDPRGLRLQVSAGGDGPVLDVTPEPDWREARRGDACTLRLLSAAVFPRGAAKG</sequence>
<dbReference type="Gene3D" id="3.40.50.300">
    <property type="entry name" value="P-loop containing nucleotide triphosphate hydrolases"/>
    <property type="match status" value="1"/>
</dbReference>
<evidence type="ECO:0000313" key="6">
    <source>
        <dbReference type="Proteomes" id="UP000054844"/>
    </source>
</evidence>
<dbReference type="InterPro" id="IPR050093">
    <property type="entry name" value="ABC_SmlMolc_Importer"/>
</dbReference>
<dbReference type="GO" id="GO:0005524">
    <property type="term" value="F:ATP binding"/>
    <property type="evidence" value="ECO:0007669"/>
    <property type="project" value="UniProtKB-KW"/>
</dbReference>
<reference evidence="5" key="1">
    <citation type="submission" date="2016-12" db="EMBL/GenBank/DDBJ databases">
        <title>Draft genome sequence of Roseomonas mucosa strain AU37, isolated from a peripheral intravenous catheter.</title>
        <authorList>
            <person name="Choudhury M.A."/>
            <person name="Sidjabat H.E."/>
            <person name="Wailan A.M."/>
            <person name="Zhang L."/>
            <person name="Marsh N.M."/>
            <person name="Rickard C.M."/>
            <person name="Davies M."/>
            <person name="Mcmillan D.J."/>
        </authorList>
    </citation>
    <scope>NUCLEOTIDE SEQUENCE [LARGE SCALE GENOMIC DNA]</scope>
    <source>
        <strain evidence="5">AU37</strain>
    </source>
</reference>
<dbReference type="InterPro" id="IPR003439">
    <property type="entry name" value="ABC_transporter-like_ATP-bd"/>
</dbReference>
<gene>
    <name evidence="5" type="ORF">APZ41_009415</name>
</gene>
<dbReference type="GO" id="GO:0016887">
    <property type="term" value="F:ATP hydrolysis activity"/>
    <property type="evidence" value="ECO:0007669"/>
    <property type="project" value="InterPro"/>
</dbReference>
<evidence type="ECO:0000256" key="3">
    <source>
        <dbReference type="ARBA" id="ARBA00022840"/>
    </source>
</evidence>
<feature type="domain" description="ABC transporter" evidence="4">
    <location>
        <begin position="3"/>
        <end position="238"/>
    </location>
</feature>
<name>A0A1S8D6R8_9PROT</name>
<dbReference type="Pfam" id="PF00005">
    <property type="entry name" value="ABC_tran"/>
    <property type="match status" value="1"/>
</dbReference>
<keyword evidence="2" id="KW-0547">Nucleotide-binding</keyword>
<comment type="caution">
    <text evidence="5">The sequence shown here is derived from an EMBL/GenBank/DDBJ whole genome shotgun (WGS) entry which is preliminary data.</text>
</comment>
<evidence type="ECO:0000256" key="1">
    <source>
        <dbReference type="ARBA" id="ARBA00022448"/>
    </source>
</evidence>
<dbReference type="InterPro" id="IPR027417">
    <property type="entry name" value="P-loop_NTPase"/>
</dbReference>
<dbReference type="InterPro" id="IPR003593">
    <property type="entry name" value="AAA+_ATPase"/>
</dbReference>
<dbReference type="PANTHER" id="PTHR42781">
    <property type="entry name" value="SPERMIDINE/PUTRESCINE IMPORT ATP-BINDING PROTEIN POTA"/>
    <property type="match status" value="1"/>
</dbReference>
<dbReference type="PANTHER" id="PTHR42781:SF4">
    <property type="entry name" value="SPERMIDINE_PUTRESCINE IMPORT ATP-BINDING PROTEIN POTA"/>
    <property type="match status" value="1"/>
</dbReference>
<dbReference type="OrthoDB" id="9802264at2"/>
<dbReference type="SMART" id="SM00382">
    <property type="entry name" value="AAA"/>
    <property type="match status" value="1"/>
</dbReference>
<keyword evidence="6" id="KW-1185">Reference proteome</keyword>
<dbReference type="GO" id="GO:0015697">
    <property type="term" value="P:quaternary ammonium group transport"/>
    <property type="evidence" value="ECO:0007669"/>
    <property type="project" value="UniProtKB-ARBA"/>
</dbReference>
<dbReference type="Proteomes" id="UP000054844">
    <property type="component" value="Unassembled WGS sequence"/>
</dbReference>
<dbReference type="PROSITE" id="PS50893">
    <property type="entry name" value="ABC_TRANSPORTER_2"/>
    <property type="match status" value="1"/>
</dbReference>
<proteinExistence type="predicted"/>
<evidence type="ECO:0000313" key="5">
    <source>
        <dbReference type="EMBL" id="ONH83454.1"/>
    </source>
</evidence>
<dbReference type="FunFam" id="3.40.50.300:FF:000425">
    <property type="entry name" value="Probable ABC transporter, ATP-binding subunit"/>
    <property type="match status" value="1"/>
</dbReference>
<protein>
    <submittedName>
        <fullName evidence="5">Sulfate ABC transporter ATP-binding protein</fullName>
    </submittedName>
</protein>
<organism evidence="5 6">
    <name type="scientific">Roseomonas mucosa</name>
    <dbReference type="NCBI Taxonomy" id="207340"/>
    <lineage>
        <taxon>Bacteria</taxon>
        <taxon>Pseudomonadati</taxon>
        <taxon>Pseudomonadota</taxon>
        <taxon>Alphaproteobacteria</taxon>
        <taxon>Acetobacterales</taxon>
        <taxon>Roseomonadaceae</taxon>
        <taxon>Roseomonas</taxon>
    </lineage>
</organism>
<dbReference type="EMBL" id="LLWF02000024">
    <property type="protein sequence ID" value="ONH83454.1"/>
    <property type="molecule type" value="Genomic_DNA"/>
</dbReference>
<accession>A0A1S8D6R8</accession>
<evidence type="ECO:0000259" key="4">
    <source>
        <dbReference type="PROSITE" id="PS50893"/>
    </source>
</evidence>
<dbReference type="InterPro" id="IPR017871">
    <property type="entry name" value="ABC_transporter-like_CS"/>
</dbReference>
<keyword evidence="1" id="KW-0813">Transport</keyword>